<reference evidence="1" key="2">
    <citation type="submission" date="2020-09" db="EMBL/GenBank/DDBJ databases">
        <authorList>
            <person name="Sun Q."/>
            <person name="Zhou Y."/>
        </authorList>
    </citation>
    <scope>NUCLEOTIDE SEQUENCE</scope>
    <source>
        <strain evidence="1">CGMCC 1.12785</strain>
    </source>
</reference>
<dbReference type="RefSeq" id="WP_188549321.1">
    <property type="nucleotide sequence ID" value="NZ_BMFY01000002.1"/>
</dbReference>
<accession>A0A8J2TVP2</accession>
<evidence type="ECO:0000313" key="1">
    <source>
        <dbReference type="EMBL" id="GGA05086.1"/>
    </source>
</evidence>
<comment type="caution">
    <text evidence="1">The sequence shown here is derived from an EMBL/GenBank/DDBJ whole genome shotgun (WGS) entry which is preliminary data.</text>
</comment>
<dbReference type="AlphaFoldDB" id="A0A8J2TVP2"/>
<proteinExistence type="predicted"/>
<evidence type="ECO:0000313" key="2">
    <source>
        <dbReference type="Proteomes" id="UP000616114"/>
    </source>
</evidence>
<protein>
    <submittedName>
        <fullName evidence="1">Uncharacterized protein</fullName>
    </submittedName>
</protein>
<name>A0A8J2TVP2_9MICO</name>
<dbReference type="Proteomes" id="UP000616114">
    <property type="component" value="Unassembled WGS sequence"/>
</dbReference>
<sequence>MPDPAPALTEDIVATVLGFARSNVDPERIADKIDQYRPLLEMSRSDVFRPLGEIPPATAFNARWE</sequence>
<dbReference type="EMBL" id="BMFY01000002">
    <property type="protein sequence ID" value="GGA05086.1"/>
    <property type="molecule type" value="Genomic_DNA"/>
</dbReference>
<keyword evidence="2" id="KW-1185">Reference proteome</keyword>
<gene>
    <name evidence="1" type="ORF">GCM10011333_04720</name>
</gene>
<reference evidence="1" key="1">
    <citation type="journal article" date="2014" name="Int. J. Syst. Evol. Microbiol.">
        <title>Complete genome sequence of Corynebacterium casei LMG S-19264T (=DSM 44701T), isolated from a smear-ripened cheese.</title>
        <authorList>
            <consortium name="US DOE Joint Genome Institute (JGI-PGF)"/>
            <person name="Walter F."/>
            <person name="Albersmeier A."/>
            <person name="Kalinowski J."/>
            <person name="Ruckert C."/>
        </authorList>
    </citation>
    <scope>NUCLEOTIDE SEQUENCE</scope>
    <source>
        <strain evidence="1">CGMCC 1.12785</strain>
    </source>
</reference>
<organism evidence="1 2">
    <name type="scientific">Sediminivirga luteola</name>
    <dbReference type="NCBI Taxonomy" id="1774748"/>
    <lineage>
        <taxon>Bacteria</taxon>
        <taxon>Bacillati</taxon>
        <taxon>Actinomycetota</taxon>
        <taxon>Actinomycetes</taxon>
        <taxon>Micrococcales</taxon>
        <taxon>Brevibacteriaceae</taxon>
        <taxon>Sediminivirga</taxon>
    </lineage>
</organism>